<dbReference type="SMART" id="SM00575">
    <property type="entry name" value="ZnF_PMZ"/>
    <property type="match status" value="1"/>
</dbReference>
<evidence type="ECO:0000313" key="6">
    <source>
        <dbReference type="EMBL" id="SPD15959.1"/>
    </source>
</evidence>
<feature type="region of interest" description="Disordered" evidence="4">
    <location>
        <begin position="509"/>
        <end position="550"/>
    </location>
</feature>
<evidence type="ECO:0000256" key="1">
    <source>
        <dbReference type="ARBA" id="ARBA00022723"/>
    </source>
</evidence>
<feature type="region of interest" description="Disordered" evidence="4">
    <location>
        <begin position="1"/>
        <end position="35"/>
    </location>
</feature>
<dbReference type="InterPro" id="IPR018289">
    <property type="entry name" value="MULE_transposase_dom"/>
</dbReference>
<feature type="compositionally biased region" description="Basic and acidic residues" evidence="4">
    <location>
        <begin position="533"/>
        <end position="544"/>
    </location>
</feature>
<name>A0A2N9HW85_FAGSY</name>
<dbReference type="Pfam" id="PF04434">
    <property type="entry name" value="SWIM"/>
    <property type="match status" value="1"/>
</dbReference>
<reference evidence="6" key="1">
    <citation type="submission" date="2018-02" db="EMBL/GenBank/DDBJ databases">
        <authorList>
            <person name="Cohen D.B."/>
            <person name="Kent A.D."/>
        </authorList>
    </citation>
    <scope>NUCLEOTIDE SEQUENCE</scope>
</reference>
<dbReference type="GO" id="GO:0008270">
    <property type="term" value="F:zinc ion binding"/>
    <property type="evidence" value="ECO:0007669"/>
    <property type="project" value="UniProtKB-KW"/>
</dbReference>
<accession>A0A2N9HW85</accession>
<dbReference type="EMBL" id="OIVN01004193">
    <property type="protein sequence ID" value="SPD15959.1"/>
    <property type="molecule type" value="Genomic_DNA"/>
</dbReference>
<dbReference type="InterPro" id="IPR007527">
    <property type="entry name" value="Znf_SWIM"/>
</dbReference>
<organism evidence="6">
    <name type="scientific">Fagus sylvatica</name>
    <name type="common">Beechnut</name>
    <dbReference type="NCBI Taxonomy" id="28930"/>
    <lineage>
        <taxon>Eukaryota</taxon>
        <taxon>Viridiplantae</taxon>
        <taxon>Streptophyta</taxon>
        <taxon>Embryophyta</taxon>
        <taxon>Tracheophyta</taxon>
        <taxon>Spermatophyta</taxon>
        <taxon>Magnoliopsida</taxon>
        <taxon>eudicotyledons</taxon>
        <taxon>Gunneridae</taxon>
        <taxon>Pentapetalae</taxon>
        <taxon>rosids</taxon>
        <taxon>fabids</taxon>
        <taxon>Fagales</taxon>
        <taxon>Fagaceae</taxon>
        <taxon>Fagus</taxon>
    </lineage>
</organism>
<evidence type="ECO:0000256" key="3">
    <source>
        <dbReference type="ARBA" id="ARBA00022833"/>
    </source>
</evidence>
<feature type="compositionally biased region" description="Basic residues" evidence="4">
    <location>
        <begin position="521"/>
        <end position="532"/>
    </location>
</feature>
<dbReference type="Pfam" id="PF10551">
    <property type="entry name" value="MULE"/>
    <property type="match status" value="1"/>
</dbReference>
<gene>
    <name evidence="6" type="ORF">FSB_LOCUS43841</name>
</gene>
<keyword evidence="3" id="KW-0862">Zinc</keyword>
<dbReference type="AlphaFoldDB" id="A0A2N9HW85"/>
<sequence>MGVLGMNDDDDDNALDDDHGDQEHSTHGFPPMEAPSPSFIANTWDNIIVSGDIDESNKQVNKVSERYKVNESSQVKWAIYCSKCEWYLRACKRKRNNIGLWEITIYNGPHTCTSSGIQSDGKMADAKFIERQIHHLVAADHAAKIKLLHAHMLSDWNCDCSYYKIWDAKAESNWQHIWPVISIDGTHLYGRYEGKLLIAMATDANNEVYPLAFAVVESENKDSWKWFLSCIRRYVTNRNLCIISDRHGGIIEAIREDSLWQPPNGHHRFCLRHVASNFNQWYKDKRLKNLIMRAGSCKQVYKFNKIMETITKYNGEPVQLLDELTVQRWTLVHDDGRRYGAMTTNLSECFNGVLKGACSLPITAMVKFIFYKLVHYFEDRRTKTQGELDDGEVFSKYAMDRFKRYRDKASYHRVRMHDNRIGSFEITTHVNPFTANRGNHIHNMKLSEKSGTCGKWHLYKIPCSHVIAACAQMSVDVIQYIDPCYKLSERRACYDRSFMPVSDPRNWQPIEGPITRPNPLMKRRRGRPKSTRIRNEMDGREGDQISRPSCGICREEGHNRRRCPNANHTSKSGGGTN</sequence>
<dbReference type="PANTHER" id="PTHR31973:SF195">
    <property type="entry name" value="MUDR FAMILY TRANSPOSASE"/>
    <property type="match status" value="1"/>
</dbReference>
<evidence type="ECO:0000259" key="5">
    <source>
        <dbReference type="SMART" id="SM00575"/>
    </source>
</evidence>
<dbReference type="InterPro" id="IPR006564">
    <property type="entry name" value="Znf_PMZ"/>
</dbReference>
<evidence type="ECO:0000256" key="4">
    <source>
        <dbReference type="SAM" id="MobiDB-lite"/>
    </source>
</evidence>
<evidence type="ECO:0000256" key="2">
    <source>
        <dbReference type="ARBA" id="ARBA00022771"/>
    </source>
</evidence>
<proteinExistence type="predicted"/>
<feature type="domain" description="Zinc finger PMZ-type" evidence="5">
    <location>
        <begin position="449"/>
        <end position="476"/>
    </location>
</feature>
<keyword evidence="2" id="KW-0863">Zinc-finger</keyword>
<dbReference type="PANTHER" id="PTHR31973">
    <property type="entry name" value="POLYPROTEIN, PUTATIVE-RELATED"/>
    <property type="match status" value="1"/>
</dbReference>
<keyword evidence="1" id="KW-0479">Metal-binding</keyword>
<protein>
    <recommendedName>
        <fullName evidence="5">Zinc finger PMZ-type domain-containing protein</fullName>
    </recommendedName>
</protein>
<feature type="compositionally biased region" description="Acidic residues" evidence="4">
    <location>
        <begin position="7"/>
        <end position="20"/>
    </location>
</feature>